<accession>A0ABT1T2C7</accession>
<dbReference type="InterPro" id="IPR006015">
    <property type="entry name" value="Universal_stress_UspA"/>
</dbReference>
<organism evidence="1 2">
    <name type="scientific">Mucilaginibacter aquariorum</name>
    <dbReference type="NCBI Taxonomy" id="2967225"/>
    <lineage>
        <taxon>Bacteria</taxon>
        <taxon>Pseudomonadati</taxon>
        <taxon>Bacteroidota</taxon>
        <taxon>Sphingobacteriia</taxon>
        <taxon>Sphingobacteriales</taxon>
        <taxon>Sphingobacteriaceae</taxon>
        <taxon>Mucilaginibacter</taxon>
    </lineage>
</organism>
<dbReference type="CDD" id="cd00293">
    <property type="entry name" value="USP-like"/>
    <property type="match status" value="1"/>
</dbReference>
<sequence>MKKLMLAIEAERPDAQSLEFGIYLAQLTGSPLTGIFLEDLPGSSPGVKFAYGSVYVESINSGKQPELTYKEKVAEENIRKFKAVCEAQGVKYQVHRDQNVPLDDLLSESRYADIIIAGPALFATEPLEAPAGMVKSLLAKAECPVIVAPHRTRPMDKVLFAFDGSPSALFAVKQFTYLFPALSGADVTVLHADEEAVFNEADKEKIYEYLTMHYSRITFKDLRGKAREELFDYCLREVNAVLVIGAYGRNWLSNLIRTSAADLVLKLNNLPVFITHW</sequence>
<dbReference type="Gene3D" id="3.40.50.12370">
    <property type="match status" value="1"/>
</dbReference>
<dbReference type="SUPFAM" id="SSF52402">
    <property type="entry name" value="Adenine nucleotide alpha hydrolases-like"/>
    <property type="match status" value="2"/>
</dbReference>
<proteinExistence type="predicted"/>
<reference evidence="1 2" key="1">
    <citation type="submission" date="2022-07" db="EMBL/GenBank/DDBJ databases">
        <title>Mucilaginibacter sp. JC4.</title>
        <authorList>
            <person name="Le V."/>
            <person name="Ko S.-R."/>
            <person name="Ahn C.-Y."/>
            <person name="Oh H.-M."/>
        </authorList>
    </citation>
    <scope>NUCLEOTIDE SEQUENCE [LARGE SCALE GENOMIC DNA]</scope>
    <source>
        <strain evidence="1 2">JC4</strain>
    </source>
</reference>
<name>A0ABT1T2C7_9SPHI</name>
<protein>
    <submittedName>
        <fullName evidence="1">Universal stress protein</fullName>
    </submittedName>
</protein>
<gene>
    <name evidence="1" type="ORF">NPE20_12330</name>
</gene>
<evidence type="ECO:0000313" key="1">
    <source>
        <dbReference type="EMBL" id="MCQ6958754.1"/>
    </source>
</evidence>
<comment type="caution">
    <text evidence="1">The sequence shown here is derived from an EMBL/GenBank/DDBJ whole genome shotgun (WGS) entry which is preliminary data.</text>
</comment>
<dbReference type="Proteomes" id="UP001204376">
    <property type="component" value="Unassembled WGS sequence"/>
</dbReference>
<keyword evidence="2" id="KW-1185">Reference proteome</keyword>
<dbReference type="RefSeq" id="WP_256538951.1">
    <property type="nucleotide sequence ID" value="NZ_JANHOH010000002.1"/>
</dbReference>
<dbReference type="PRINTS" id="PR01438">
    <property type="entry name" value="UNVRSLSTRESS"/>
</dbReference>
<evidence type="ECO:0000313" key="2">
    <source>
        <dbReference type="Proteomes" id="UP001204376"/>
    </source>
</evidence>
<dbReference type="EMBL" id="JANHOH010000002">
    <property type="protein sequence ID" value="MCQ6958754.1"/>
    <property type="molecule type" value="Genomic_DNA"/>
</dbReference>